<keyword evidence="2" id="KW-1185">Reference proteome</keyword>
<name>Q5P7H2_AROAE</name>
<gene>
    <name evidence="1" type="ORF">ebA1171</name>
</gene>
<dbReference type="STRING" id="76114.ebA1171"/>
<dbReference type="eggNOG" id="ENOG50343YP">
    <property type="taxonomic scope" value="Bacteria"/>
</dbReference>
<evidence type="ECO:0000313" key="1">
    <source>
        <dbReference type="EMBL" id="CAI06739.1"/>
    </source>
</evidence>
<protein>
    <submittedName>
        <fullName evidence="1">Uncharacterized protein</fullName>
    </submittedName>
</protein>
<dbReference type="RefSeq" id="WP_011236469.1">
    <property type="nucleotide sequence ID" value="NC_006513.1"/>
</dbReference>
<dbReference type="HOGENOM" id="CLU_1529520_0_0_4"/>
<dbReference type="EMBL" id="CR555306">
    <property type="protein sequence ID" value="CAI06739.1"/>
    <property type="molecule type" value="Genomic_DNA"/>
</dbReference>
<evidence type="ECO:0000313" key="2">
    <source>
        <dbReference type="Proteomes" id="UP000006552"/>
    </source>
</evidence>
<reference evidence="1 2" key="1">
    <citation type="journal article" date="2005" name="Arch. Microbiol.">
        <title>The genome sequence of an anaerobic aromatic-degrading denitrifying bacterium, strain EbN1.</title>
        <authorList>
            <person name="Rabus R."/>
            <person name="Kube M."/>
            <person name="Heider J."/>
            <person name="Beck A."/>
            <person name="Heitmann K."/>
            <person name="Widdel F."/>
            <person name="Reinhardt R."/>
        </authorList>
    </citation>
    <scope>NUCLEOTIDE SEQUENCE [LARGE SCALE GENOMIC DNA]</scope>
    <source>
        <strain evidence="1 2">EbN1</strain>
    </source>
</reference>
<dbReference type="KEGG" id="eba:ebA1171"/>
<organism evidence="1 2">
    <name type="scientific">Aromatoleum aromaticum (strain DSM 19018 / LMG 30748 / EbN1)</name>
    <name type="common">Azoarcus sp. (strain EbN1)</name>
    <dbReference type="NCBI Taxonomy" id="76114"/>
    <lineage>
        <taxon>Bacteria</taxon>
        <taxon>Pseudomonadati</taxon>
        <taxon>Pseudomonadota</taxon>
        <taxon>Betaproteobacteria</taxon>
        <taxon>Rhodocyclales</taxon>
        <taxon>Rhodocyclaceae</taxon>
        <taxon>Aromatoleum</taxon>
    </lineage>
</organism>
<dbReference type="OrthoDB" id="8527971at2"/>
<proteinExistence type="predicted"/>
<sequence length="175" mass="18332">MTQAKQDNADERRRRLLKGALATSSVMTLGYGGPLAAASLSCIAKIDGGYPTGTNQFFIGAAPPATPGGGNWAWKMVEVNRYQSNGNGVIDGFEVDGNVYRADNPEVLISAAIPKPNGSGDYPKKAWLLVYFDPDGIEAGTYPTYTVQGEGFTPAVSSCLTSINPGIVANYGFGG</sequence>
<dbReference type="InterPro" id="IPR006311">
    <property type="entry name" value="TAT_signal"/>
</dbReference>
<accession>Q5P7H2</accession>
<dbReference type="AlphaFoldDB" id="Q5P7H2"/>
<dbReference type="PROSITE" id="PS51318">
    <property type="entry name" value="TAT"/>
    <property type="match status" value="1"/>
</dbReference>
<dbReference type="Proteomes" id="UP000006552">
    <property type="component" value="Chromosome"/>
</dbReference>